<dbReference type="NCBIfam" id="TIGR01428">
    <property type="entry name" value="HAD_type_II"/>
    <property type="match status" value="1"/>
</dbReference>
<dbReference type="NCBIfam" id="TIGR01493">
    <property type="entry name" value="HAD-SF-IA-v2"/>
    <property type="match status" value="1"/>
</dbReference>
<organism evidence="3 4">
    <name type="scientific">Marivirga sericea</name>
    <dbReference type="NCBI Taxonomy" id="1028"/>
    <lineage>
        <taxon>Bacteria</taxon>
        <taxon>Pseudomonadati</taxon>
        <taxon>Bacteroidota</taxon>
        <taxon>Cytophagia</taxon>
        <taxon>Cytophagales</taxon>
        <taxon>Marivirgaceae</taxon>
        <taxon>Marivirga</taxon>
    </lineage>
</organism>
<dbReference type="RefSeq" id="WP_085515508.1">
    <property type="nucleotide sequence ID" value="NZ_FXAW01000001.1"/>
</dbReference>
<dbReference type="InterPro" id="IPR051540">
    <property type="entry name" value="S-2-haloacid_dehalogenase"/>
</dbReference>
<gene>
    <name evidence="3" type="ORF">SAMN05661096_00505</name>
</gene>
<reference evidence="4" key="1">
    <citation type="submission" date="2017-04" db="EMBL/GenBank/DDBJ databases">
        <authorList>
            <person name="Varghese N."/>
            <person name="Submissions S."/>
        </authorList>
    </citation>
    <scope>NUCLEOTIDE SEQUENCE [LARGE SCALE GENOMIC DNA]</scope>
    <source>
        <strain evidence="4">DSM 4125</strain>
    </source>
</reference>
<name>A0A1X7IDR7_9BACT</name>
<keyword evidence="2" id="KW-0378">Hydrolase</keyword>
<dbReference type="SUPFAM" id="SSF56784">
    <property type="entry name" value="HAD-like"/>
    <property type="match status" value="1"/>
</dbReference>
<dbReference type="EMBL" id="FXAW01000001">
    <property type="protein sequence ID" value="SMG12424.1"/>
    <property type="molecule type" value="Genomic_DNA"/>
</dbReference>
<dbReference type="STRING" id="1028.SAMN05661096_00505"/>
<dbReference type="InterPro" id="IPR006328">
    <property type="entry name" value="2-HAD"/>
</dbReference>
<protein>
    <submittedName>
        <fullName evidence="3">2-haloacid dehalogenase</fullName>
    </submittedName>
</protein>
<dbReference type="SFLD" id="SFLDS00003">
    <property type="entry name" value="Haloacid_Dehalogenase"/>
    <property type="match status" value="1"/>
</dbReference>
<evidence type="ECO:0000256" key="1">
    <source>
        <dbReference type="ARBA" id="ARBA00008106"/>
    </source>
</evidence>
<dbReference type="GO" id="GO:0019120">
    <property type="term" value="F:hydrolase activity, acting on acid halide bonds, in C-halide compounds"/>
    <property type="evidence" value="ECO:0007669"/>
    <property type="project" value="InterPro"/>
</dbReference>
<evidence type="ECO:0000256" key="2">
    <source>
        <dbReference type="ARBA" id="ARBA00022801"/>
    </source>
</evidence>
<dbReference type="Proteomes" id="UP000193804">
    <property type="component" value="Unassembled WGS sequence"/>
</dbReference>
<dbReference type="InterPro" id="IPR006439">
    <property type="entry name" value="HAD-SF_hydro_IA"/>
</dbReference>
<dbReference type="Pfam" id="PF00702">
    <property type="entry name" value="Hydrolase"/>
    <property type="match status" value="1"/>
</dbReference>
<dbReference type="InterPro" id="IPR023214">
    <property type="entry name" value="HAD_sf"/>
</dbReference>
<dbReference type="Gene3D" id="1.10.150.240">
    <property type="entry name" value="Putative phosphatase, domain 2"/>
    <property type="match status" value="1"/>
</dbReference>
<dbReference type="Gene3D" id="3.40.50.1000">
    <property type="entry name" value="HAD superfamily/HAD-like"/>
    <property type="match status" value="1"/>
</dbReference>
<dbReference type="PANTHER" id="PTHR43316:SF3">
    <property type="entry name" value="HALOACID DEHALOGENASE, TYPE II (AFU_ORTHOLOGUE AFUA_2G07750)-RELATED"/>
    <property type="match status" value="1"/>
</dbReference>
<dbReference type="InterPro" id="IPR023198">
    <property type="entry name" value="PGP-like_dom2"/>
</dbReference>
<dbReference type="SFLD" id="SFLDG01129">
    <property type="entry name" value="C1.5:_HAD__Beta-PGM__Phosphata"/>
    <property type="match status" value="1"/>
</dbReference>
<accession>A0A1X7IDR7</accession>
<sequence>MQQSLNQPKLLVFDVNETLLDLQKLQQAIQNSFQDQHAFKIWFSTLLQYAMVESITSQHHSFAEIGKATLRMTAEKLGKHISDDSIASTISLITQLPPHPDVKNALAKFESNNFRIVALTNGSTDTVKKQMDYAQISEYFERLFSVEEVQSYKPQAKAYEYVLSELNIKAKDAMLIAAHPWDLAGGKAVGMQTAFIERPTQVYYPLLQAANYMVQDLQELFEVLNKR</sequence>
<evidence type="ECO:0000313" key="3">
    <source>
        <dbReference type="EMBL" id="SMG12424.1"/>
    </source>
</evidence>
<keyword evidence="4" id="KW-1185">Reference proteome</keyword>
<dbReference type="OrthoDB" id="264363at2"/>
<dbReference type="PRINTS" id="PR00413">
    <property type="entry name" value="HADHALOGNASE"/>
</dbReference>
<dbReference type="InterPro" id="IPR036412">
    <property type="entry name" value="HAD-like_sf"/>
</dbReference>
<dbReference type="CDD" id="cd02588">
    <property type="entry name" value="HAD_L2-DEX"/>
    <property type="match status" value="1"/>
</dbReference>
<comment type="similarity">
    <text evidence="1">Belongs to the HAD-like hydrolase superfamily. S-2-haloalkanoic acid dehalogenase family.</text>
</comment>
<dbReference type="AlphaFoldDB" id="A0A1X7IDR7"/>
<proteinExistence type="inferred from homology"/>
<dbReference type="PANTHER" id="PTHR43316">
    <property type="entry name" value="HYDROLASE, HALOACID DELAHOGENASE-RELATED"/>
    <property type="match status" value="1"/>
</dbReference>
<evidence type="ECO:0000313" key="4">
    <source>
        <dbReference type="Proteomes" id="UP000193804"/>
    </source>
</evidence>